<dbReference type="Pfam" id="PF10604">
    <property type="entry name" value="Polyketide_cyc2"/>
    <property type="match status" value="1"/>
</dbReference>
<proteinExistence type="predicted"/>
<comment type="caution">
    <text evidence="1">The sequence shown here is derived from an EMBL/GenBank/DDBJ whole genome shotgun (WGS) entry which is preliminary data.</text>
</comment>
<dbReference type="Gene3D" id="3.30.530.20">
    <property type="match status" value="1"/>
</dbReference>
<dbReference type="EMBL" id="LJSN01000003">
    <property type="protein sequence ID" value="PNE37742.1"/>
    <property type="molecule type" value="Genomic_DNA"/>
</dbReference>
<dbReference type="AlphaFoldDB" id="A0A2N8P9V2"/>
<evidence type="ECO:0000313" key="2">
    <source>
        <dbReference type="Proteomes" id="UP000236047"/>
    </source>
</evidence>
<accession>A0A2N8P9V2</accession>
<reference evidence="2" key="1">
    <citation type="submission" date="2015-09" db="EMBL/GenBank/DDBJ databases">
        <authorList>
            <person name="Graham D.E."/>
            <person name="Mahan K.M."/>
            <person name="Klingeman D.M."/>
            <person name="Fida T."/>
            <person name="Giannone R.J."/>
            <person name="Hettich R.L."/>
            <person name="Parry R.J."/>
            <person name="Spain J.C."/>
        </authorList>
    </citation>
    <scope>NUCLEOTIDE SEQUENCE [LARGE SCALE GENOMIC DNA]</scope>
    <source>
        <strain evidence="2">JCM 4701</strain>
    </source>
</reference>
<gene>
    <name evidence="1" type="ORF">AOB60_26215</name>
</gene>
<dbReference type="RefSeq" id="WP_039630468.1">
    <property type="nucleotide sequence ID" value="NZ_BMVI01000007.1"/>
</dbReference>
<dbReference type="SUPFAM" id="SSF55961">
    <property type="entry name" value="Bet v1-like"/>
    <property type="match status" value="1"/>
</dbReference>
<evidence type="ECO:0000313" key="1">
    <source>
        <dbReference type="EMBL" id="PNE37742.1"/>
    </source>
</evidence>
<protein>
    <submittedName>
        <fullName evidence="1">Cyclase</fullName>
    </submittedName>
</protein>
<dbReference type="InterPro" id="IPR023393">
    <property type="entry name" value="START-like_dom_sf"/>
</dbReference>
<sequence length="146" mass="16443">MSTLEEHIDIGAPLETAWDCLHRAEIYPRFLKGVRDARSEGERRAHLDVDAGGRAQEFEVEIVDREMENVMTWQTTSGPDLAGTFSLLPIDREHTRLQARFEYDPGTIKETFGGPQGFAQAVAIERGVRSDLQQFKELVEAQGKAK</sequence>
<dbReference type="Proteomes" id="UP000236047">
    <property type="component" value="Unassembled WGS sequence"/>
</dbReference>
<name>A0A2N8P9V2_STRNR</name>
<organism evidence="1 2">
    <name type="scientific">Streptomyces noursei</name>
    <name type="common">Streptomyces albulus</name>
    <dbReference type="NCBI Taxonomy" id="1971"/>
    <lineage>
        <taxon>Bacteria</taxon>
        <taxon>Bacillati</taxon>
        <taxon>Actinomycetota</taxon>
        <taxon>Actinomycetes</taxon>
        <taxon>Kitasatosporales</taxon>
        <taxon>Streptomycetaceae</taxon>
        <taxon>Streptomyces</taxon>
    </lineage>
</organism>
<keyword evidence="2" id="KW-1185">Reference proteome</keyword>
<dbReference type="InterPro" id="IPR019587">
    <property type="entry name" value="Polyketide_cyclase/dehydratase"/>
</dbReference>